<name>A0A4Y7WGG9_9BACI</name>
<proteinExistence type="predicted"/>
<feature type="transmembrane region" description="Helical" evidence="6">
    <location>
        <begin position="366"/>
        <end position="387"/>
    </location>
</feature>
<dbReference type="CDD" id="cd13124">
    <property type="entry name" value="MATE_SpoVB_like"/>
    <property type="match status" value="1"/>
</dbReference>
<dbReference type="InterPro" id="IPR024923">
    <property type="entry name" value="PG_synth_SpoVB"/>
</dbReference>
<feature type="transmembrane region" description="Helical" evidence="6">
    <location>
        <begin position="452"/>
        <end position="472"/>
    </location>
</feature>
<accession>A0A4Y7WGG9</accession>
<dbReference type="PANTHER" id="PTHR30250:SF29">
    <property type="entry name" value="POLYSACCHARIDE BIOSYNTHESIS PROTEIN C-TERMINAL DOMAIN-CONTAINING PROTEIN"/>
    <property type="match status" value="1"/>
</dbReference>
<feature type="transmembrane region" description="Helical" evidence="6">
    <location>
        <begin position="237"/>
        <end position="258"/>
    </location>
</feature>
<dbReference type="Pfam" id="PF01943">
    <property type="entry name" value="Polysacc_synt"/>
    <property type="match status" value="1"/>
</dbReference>
<dbReference type="InterPro" id="IPR050833">
    <property type="entry name" value="Poly_Biosynth_Transport"/>
</dbReference>
<dbReference type="EMBL" id="SNUX01000004">
    <property type="protein sequence ID" value="TES46879.1"/>
    <property type="molecule type" value="Genomic_DNA"/>
</dbReference>
<feature type="transmembrane region" description="Helical" evidence="6">
    <location>
        <begin position="394"/>
        <end position="415"/>
    </location>
</feature>
<comment type="caution">
    <text evidence="7">The sequence shown here is derived from an EMBL/GenBank/DDBJ whole genome shotgun (WGS) entry which is preliminary data.</text>
</comment>
<evidence type="ECO:0000256" key="6">
    <source>
        <dbReference type="SAM" id="Phobius"/>
    </source>
</evidence>
<keyword evidence="3 6" id="KW-0812">Transmembrane</keyword>
<protein>
    <submittedName>
        <fullName evidence="7">Polysaccharide biosynthesis protein</fullName>
    </submittedName>
</protein>
<feature type="transmembrane region" description="Helical" evidence="6">
    <location>
        <begin position="55"/>
        <end position="73"/>
    </location>
</feature>
<reference evidence="7 8" key="1">
    <citation type="submission" date="2019-03" db="EMBL/GenBank/DDBJ databases">
        <authorList>
            <person name="Liu G."/>
        </authorList>
    </citation>
    <scope>NUCLEOTIDE SEQUENCE [LARGE SCALE GENOMIC DNA]</scope>
    <source>
        <strain evidence="7 8">DSM 19099</strain>
    </source>
</reference>
<evidence type="ECO:0000256" key="4">
    <source>
        <dbReference type="ARBA" id="ARBA00022989"/>
    </source>
</evidence>
<dbReference type="PANTHER" id="PTHR30250">
    <property type="entry name" value="PST FAMILY PREDICTED COLANIC ACID TRANSPORTER"/>
    <property type="match status" value="1"/>
</dbReference>
<evidence type="ECO:0000313" key="8">
    <source>
        <dbReference type="Proteomes" id="UP000298210"/>
    </source>
</evidence>
<feature type="transmembrane region" description="Helical" evidence="6">
    <location>
        <begin position="93"/>
        <end position="115"/>
    </location>
</feature>
<evidence type="ECO:0000256" key="1">
    <source>
        <dbReference type="ARBA" id="ARBA00004651"/>
    </source>
</evidence>
<dbReference type="PIRSF" id="PIRSF038958">
    <property type="entry name" value="PG_synth_SpoVB"/>
    <property type="match status" value="1"/>
</dbReference>
<evidence type="ECO:0000313" key="7">
    <source>
        <dbReference type="EMBL" id="TES46879.1"/>
    </source>
</evidence>
<evidence type="ECO:0000256" key="5">
    <source>
        <dbReference type="ARBA" id="ARBA00023136"/>
    </source>
</evidence>
<evidence type="ECO:0000256" key="2">
    <source>
        <dbReference type="ARBA" id="ARBA00022475"/>
    </source>
</evidence>
<feature type="transmembrane region" description="Helical" evidence="6">
    <location>
        <begin position="421"/>
        <end position="440"/>
    </location>
</feature>
<feature type="transmembrane region" description="Helical" evidence="6">
    <location>
        <begin position="127"/>
        <end position="147"/>
    </location>
</feature>
<feature type="transmembrane region" description="Helical" evidence="6">
    <location>
        <begin position="492"/>
        <end position="513"/>
    </location>
</feature>
<gene>
    <name evidence="7" type="ORF">E2L03_19705</name>
</gene>
<keyword evidence="2" id="KW-1003">Cell membrane</keyword>
<feature type="transmembrane region" description="Helical" evidence="6">
    <location>
        <begin position="327"/>
        <end position="346"/>
    </location>
</feature>
<organism evidence="7 8">
    <name type="scientific">Shouchella lehensis</name>
    <dbReference type="NCBI Taxonomy" id="300825"/>
    <lineage>
        <taxon>Bacteria</taxon>
        <taxon>Bacillati</taxon>
        <taxon>Bacillota</taxon>
        <taxon>Bacilli</taxon>
        <taxon>Bacillales</taxon>
        <taxon>Bacillaceae</taxon>
        <taxon>Shouchella</taxon>
    </lineage>
</organism>
<dbReference type="InterPro" id="IPR002797">
    <property type="entry name" value="Polysacc_synth"/>
</dbReference>
<feature type="transmembrane region" description="Helical" evidence="6">
    <location>
        <begin position="196"/>
        <end position="216"/>
    </location>
</feature>
<comment type="subcellular location">
    <subcellularLocation>
        <location evidence="1">Cell membrane</location>
        <topology evidence="1">Multi-pass membrane protein</topology>
    </subcellularLocation>
</comment>
<evidence type="ECO:0000256" key="3">
    <source>
        <dbReference type="ARBA" id="ARBA00022692"/>
    </source>
</evidence>
<feature type="transmembrane region" description="Helical" evidence="6">
    <location>
        <begin position="290"/>
        <end position="315"/>
    </location>
</feature>
<sequence>MKVKGEECLNTSHVLKGAFLLSVAALVTKLLSAVYRIPFQNLAGDLGFYVYQQVYPFFGMMTILALYGFPVVLSRQIAEKKAQGKDEEVNELLSYTFLGLSILSIMICVLFLVFAPQLAFFIGDESLTSVIQLVGFGFLFLPILSVFRGAGQGINQMTPTALSQVSEQFVRVVAILVLTYVLASQGYDAYVIGEGAIYASLLGSAVGCVFLLMLANKKEMRFYTHFSFKKFYRHQAVFLKQSLFICLNSLILLLFQVVDVLTVVRSLQATPMSDVAIYTAKGVYDRGQPLIQLGTILITAIALAVVPLLSNALASKRYKDARRYRDVMMRLTILLGGGATIGLFLLMDSINAMLFTNQAGTDVLRVFVLSIFPCSIYLAGAAIIQGYGRIHIPVYAIIAGIGTKIVGNVLFITFIKSTMGAALSNVLAFSVMMGIVLYSVKKIDQRLFVQKQSYVMLLVVLFSMGVLVFGIQVGMNQLLSLPNQRSVHAIQAFTLAGIGAGYVGVAVLFTHIFTLREWASAPKLGALRKQVIQKFINK</sequence>
<keyword evidence="5 6" id="KW-0472">Membrane</keyword>
<dbReference type="Proteomes" id="UP000298210">
    <property type="component" value="Unassembled WGS sequence"/>
</dbReference>
<feature type="transmembrane region" description="Helical" evidence="6">
    <location>
        <begin position="168"/>
        <end position="190"/>
    </location>
</feature>
<dbReference type="GO" id="GO:0005886">
    <property type="term" value="C:plasma membrane"/>
    <property type="evidence" value="ECO:0007669"/>
    <property type="project" value="UniProtKB-SubCell"/>
</dbReference>
<keyword evidence="4 6" id="KW-1133">Transmembrane helix</keyword>
<feature type="transmembrane region" description="Helical" evidence="6">
    <location>
        <begin position="14"/>
        <end position="35"/>
    </location>
</feature>
<dbReference type="AlphaFoldDB" id="A0A4Y7WGG9"/>